<protein>
    <submittedName>
        <fullName evidence="1">Uncharacterized protein</fullName>
    </submittedName>
</protein>
<dbReference type="Proteomes" id="UP001055072">
    <property type="component" value="Unassembled WGS sequence"/>
</dbReference>
<dbReference type="EMBL" id="MU274901">
    <property type="protein sequence ID" value="KAI0093603.1"/>
    <property type="molecule type" value="Genomic_DNA"/>
</dbReference>
<proteinExistence type="predicted"/>
<evidence type="ECO:0000313" key="1">
    <source>
        <dbReference type="EMBL" id="KAI0093603.1"/>
    </source>
</evidence>
<gene>
    <name evidence="1" type="ORF">BDY19DRAFT_989164</name>
</gene>
<sequence>MGHNSILTAKQMVFVNDTSIHRLGDDVLLQILAQLSPDDLVSLRKTCRYFYVLSRSRYLWHHILSREVIQERRPLPSYRKPIYQLGSAQLETLVRRALRLDVPCQQPTITKFGSRQSVQWIRLIHGQWVLVATTDKQQSILTLYSLAVTENDKPSLIAAVNLAGPVSSGEIQVHDDRLVIALCYQSPRRMVQVLSVQDRDGQLEFATLSTFEGLSHIRSLRNELVGCAVYGDTQSPCVANWKTGEVAFLPISPDGPGQCLAMALREDICVVASSSSLTIYSISKSAPELLQVIQLAHSVGSVSVSAECETLQPEEGASARQPTRMLLFTASSVGINVLRLRQQQPKDILMPPTFSVDVLAEEDLKRGDVLSSKPSLPHFGGSTSRLSWIYAPSSFLDRSSASLVTGRFATRDSPPVAVPTADPAAPAPPSQGAATNATPSGVKFEILSECKDVQLPSLHMMPVMDYDDGTGIVAIGNGLGELVVCNYGGPVGADVAECFMRIPVPVVG</sequence>
<organism evidence="1 2">
    <name type="scientific">Irpex rosettiformis</name>
    <dbReference type="NCBI Taxonomy" id="378272"/>
    <lineage>
        <taxon>Eukaryota</taxon>
        <taxon>Fungi</taxon>
        <taxon>Dikarya</taxon>
        <taxon>Basidiomycota</taxon>
        <taxon>Agaricomycotina</taxon>
        <taxon>Agaricomycetes</taxon>
        <taxon>Polyporales</taxon>
        <taxon>Irpicaceae</taxon>
        <taxon>Irpex</taxon>
    </lineage>
</organism>
<name>A0ACB8UGW8_9APHY</name>
<reference evidence="1" key="1">
    <citation type="journal article" date="2021" name="Environ. Microbiol.">
        <title>Gene family expansions and transcriptome signatures uncover fungal adaptations to wood decay.</title>
        <authorList>
            <person name="Hage H."/>
            <person name="Miyauchi S."/>
            <person name="Viragh M."/>
            <person name="Drula E."/>
            <person name="Min B."/>
            <person name="Chaduli D."/>
            <person name="Navarro D."/>
            <person name="Favel A."/>
            <person name="Norest M."/>
            <person name="Lesage-Meessen L."/>
            <person name="Balint B."/>
            <person name="Merenyi Z."/>
            <person name="de Eugenio L."/>
            <person name="Morin E."/>
            <person name="Martinez A.T."/>
            <person name="Baldrian P."/>
            <person name="Stursova M."/>
            <person name="Martinez M.J."/>
            <person name="Novotny C."/>
            <person name="Magnuson J.K."/>
            <person name="Spatafora J.W."/>
            <person name="Maurice S."/>
            <person name="Pangilinan J."/>
            <person name="Andreopoulos W."/>
            <person name="LaButti K."/>
            <person name="Hundley H."/>
            <person name="Na H."/>
            <person name="Kuo A."/>
            <person name="Barry K."/>
            <person name="Lipzen A."/>
            <person name="Henrissat B."/>
            <person name="Riley R."/>
            <person name="Ahrendt S."/>
            <person name="Nagy L.G."/>
            <person name="Grigoriev I.V."/>
            <person name="Martin F."/>
            <person name="Rosso M.N."/>
        </authorList>
    </citation>
    <scope>NUCLEOTIDE SEQUENCE</scope>
    <source>
        <strain evidence="1">CBS 384.51</strain>
    </source>
</reference>
<keyword evidence="2" id="KW-1185">Reference proteome</keyword>
<comment type="caution">
    <text evidence="1">The sequence shown here is derived from an EMBL/GenBank/DDBJ whole genome shotgun (WGS) entry which is preliminary data.</text>
</comment>
<accession>A0ACB8UGW8</accession>
<evidence type="ECO:0000313" key="2">
    <source>
        <dbReference type="Proteomes" id="UP001055072"/>
    </source>
</evidence>